<dbReference type="Proteomes" id="UP000626109">
    <property type="component" value="Unassembled WGS sequence"/>
</dbReference>
<organism evidence="2 3">
    <name type="scientific">Polarella glacialis</name>
    <name type="common">Dinoflagellate</name>
    <dbReference type="NCBI Taxonomy" id="89957"/>
    <lineage>
        <taxon>Eukaryota</taxon>
        <taxon>Sar</taxon>
        <taxon>Alveolata</taxon>
        <taxon>Dinophyceae</taxon>
        <taxon>Suessiales</taxon>
        <taxon>Suessiaceae</taxon>
        <taxon>Polarella</taxon>
    </lineage>
</organism>
<feature type="region of interest" description="Disordered" evidence="1">
    <location>
        <begin position="224"/>
        <end position="248"/>
    </location>
</feature>
<feature type="non-terminal residue" evidence="2">
    <location>
        <position position="260"/>
    </location>
</feature>
<evidence type="ECO:0000313" key="3">
    <source>
        <dbReference type="Proteomes" id="UP000626109"/>
    </source>
</evidence>
<evidence type="ECO:0000313" key="2">
    <source>
        <dbReference type="EMBL" id="CAE8650473.1"/>
    </source>
</evidence>
<sequence>VAPTSASGQAQDYGKAALTAYETAVATVGGPSGDRGASRSLAFTTSWLLVVPLAPPDVSSPRHEAWLNFPPPPPCALCGVVICPPVEKSFPETAAGAPIQDGQLVSSRAVQEGIPGGSDEYEIAIREVRISSQILEKLRARLLLLLLLLMLLLSVLSHVDHDNSHAISTNIVNNDISHKNTSHHQKYLEQRPALTTTRANSISNNHQRQPSSTTTIINNFHHDDNNNNKLASALPRDSNSQTTHISPPRPLAIIGEWVLP</sequence>
<protein>
    <submittedName>
        <fullName evidence="2">Uncharacterized protein</fullName>
    </submittedName>
</protein>
<gene>
    <name evidence="2" type="ORF">PGLA2088_LOCUS8281</name>
</gene>
<dbReference type="AlphaFoldDB" id="A0A813IHA0"/>
<comment type="caution">
    <text evidence="2">The sequence shown here is derived from an EMBL/GenBank/DDBJ whole genome shotgun (WGS) entry which is preliminary data.</text>
</comment>
<name>A0A813IHA0_POLGL</name>
<evidence type="ECO:0000256" key="1">
    <source>
        <dbReference type="SAM" id="MobiDB-lite"/>
    </source>
</evidence>
<accession>A0A813IHA0</accession>
<reference evidence="2" key="1">
    <citation type="submission" date="2021-02" db="EMBL/GenBank/DDBJ databases">
        <authorList>
            <person name="Dougan E. K."/>
            <person name="Rhodes N."/>
            <person name="Thang M."/>
            <person name="Chan C."/>
        </authorList>
    </citation>
    <scope>NUCLEOTIDE SEQUENCE</scope>
</reference>
<dbReference type="EMBL" id="CAJNNW010008880">
    <property type="protein sequence ID" value="CAE8650473.1"/>
    <property type="molecule type" value="Genomic_DNA"/>
</dbReference>
<proteinExistence type="predicted"/>